<dbReference type="InterPro" id="IPR019286">
    <property type="entry name" value="DUF2339_TM"/>
</dbReference>
<dbReference type="Pfam" id="PF10101">
    <property type="entry name" value="DUF2339"/>
    <property type="match status" value="1"/>
</dbReference>
<dbReference type="PANTHER" id="PTHR38434">
    <property type="entry name" value="BLL2549 PROTEIN"/>
    <property type="match status" value="1"/>
</dbReference>
<evidence type="ECO:0000256" key="1">
    <source>
        <dbReference type="SAM" id="MobiDB-lite"/>
    </source>
</evidence>
<dbReference type="RefSeq" id="WP_058298994.1">
    <property type="nucleotide sequence ID" value="NZ_FMAU01000003.1"/>
</dbReference>
<dbReference type="EMBL" id="FMAU01000003">
    <property type="protein sequence ID" value="SCC17867.1"/>
    <property type="molecule type" value="Genomic_DNA"/>
</dbReference>
<feature type="transmembrane region" description="Helical" evidence="2">
    <location>
        <begin position="114"/>
        <end position="133"/>
    </location>
</feature>
<dbReference type="AlphaFoldDB" id="A0A0V8HH49"/>
<feature type="transmembrane region" description="Helical" evidence="2">
    <location>
        <begin position="139"/>
        <end position="160"/>
    </location>
</feature>
<feature type="transmembrane region" description="Helical" evidence="2">
    <location>
        <begin position="422"/>
        <end position="441"/>
    </location>
</feature>
<organism evidence="3 4">
    <name type="scientific">[Bacillus] enclensis</name>
    <dbReference type="NCBI Taxonomy" id="1402860"/>
    <lineage>
        <taxon>Bacteria</taxon>
        <taxon>Bacillati</taxon>
        <taxon>Bacillota</taxon>
        <taxon>Bacilli</taxon>
        <taxon>Bacillales</taxon>
        <taxon>Bacillaceae</taxon>
        <taxon>Rossellomorea</taxon>
    </lineage>
</organism>
<evidence type="ECO:0000256" key="2">
    <source>
        <dbReference type="SAM" id="Phobius"/>
    </source>
</evidence>
<keyword evidence="2" id="KW-1133">Transmembrane helix</keyword>
<feature type="transmembrane region" description="Helical" evidence="2">
    <location>
        <begin position="380"/>
        <end position="396"/>
    </location>
</feature>
<dbReference type="PANTHER" id="PTHR38434:SF1">
    <property type="entry name" value="BLL2549 PROTEIN"/>
    <property type="match status" value="1"/>
</dbReference>
<feature type="transmembrane region" description="Helical" evidence="2">
    <location>
        <begin position="508"/>
        <end position="529"/>
    </location>
</feature>
<feature type="transmembrane region" description="Helical" evidence="2">
    <location>
        <begin position="477"/>
        <end position="496"/>
    </location>
</feature>
<name>A0A0V8HH49_9BACI</name>
<reference evidence="4" key="1">
    <citation type="submission" date="2016-08" db="EMBL/GenBank/DDBJ databases">
        <authorList>
            <person name="Varghese N."/>
            <person name="Submissions Spin"/>
        </authorList>
    </citation>
    <scope>NUCLEOTIDE SEQUENCE [LARGE SCALE GENOMIC DNA]</scope>
    <source>
        <strain evidence="4">SGD-1123</strain>
    </source>
</reference>
<feature type="transmembrane region" description="Helical" evidence="2">
    <location>
        <begin position="275"/>
        <end position="293"/>
    </location>
</feature>
<feature type="transmembrane region" description="Helical" evidence="2">
    <location>
        <begin position="299"/>
        <end position="316"/>
    </location>
</feature>
<keyword evidence="4" id="KW-1185">Reference proteome</keyword>
<feature type="transmembrane region" description="Helical" evidence="2">
    <location>
        <begin position="567"/>
        <end position="585"/>
    </location>
</feature>
<dbReference type="Proteomes" id="UP000181997">
    <property type="component" value="Unassembled WGS sequence"/>
</dbReference>
<gene>
    <name evidence="3" type="ORF">GA0061094_2928</name>
</gene>
<protein>
    <submittedName>
        <fullName evidence="3">Predicted membrane protein</fullName>
    </submittedName>
</protein>
<accession>A0A0V8HH49</accession>
<feature type="region of interest" description="Disordered" evidence="1">
    <location>
        <begin position="29"/>
        <end position="105"/>
    </location>
</feature>
<feature type="transmembrane region" description="Helical" evidence="2">
    <location>
        <begin position="247"/>
        <end position="263"/>
    </location>
</feature>
<sequence length="588" mass="66275">MEREELERLEMRVDSLEKELNLVKIQLMKAKHAASTDAPESPQASDAADTQQAPLTPQTSQQPQPATQQPPHNNQQNENPQIHQAPAAKKGAADTPSQPEKPSKPAFDFSVERWLPKVFLFVLLIGSVWGFMAASQNGWLSPGFRVLTGAVFSIAMFVLGERYIKDQRRLGITLLSGSIVLAIITLFSANILYGFIPGIVTNLLLLLLILTGLWVSHKHSSQLVLCLIGFGAYLFPFIFAGDARNEWLFYGYQLLMFFVLVTFSTWKRYRIAWNIHYYLLYFTLVFFAAFGVGEITLTILIPFAIQHAYILLLIVLNRDERVSAEMIPAVVSGTFILLALLNSIYAYTGVPLHYYAIFTVVYIGISFMEPEEKKQTKDVLLVLGFLHLMLFIFGWIDYDWTFILVALEAAALLWLAGKRKSYVGLAGSVILILYSLLGVMIGPVNDFIRVELPIFLIVFGYLFLLDHFRKSGTAFTSIPLILLKSVLTLIAFFFVMRATDFVVIGWDYTPRTTAFTVAIAVLSILYLVVGESRKDAFYRWCGIGFLAIALVKFFFADLVFLDFTIRAMILIPIGVIGLVLSRILYKKR</sequence>
<evidence type="ECO:0000313" key="4">
    <source>
        <dbReference type="Proteomes" id="UP000181997"/>
    </source>
</evidence>
<keyword evidence="2" id="KW-0812">Transmembrane</keyword>
<evidence type="ECO:0000313" key="3">
    <source>
        <dbReference type="EMBL" id="SCC17867.1"/>
    </source>
</evidence>
<feature type="transmembrane region" description="Helical" evidence="2">
    <location>
        <begin position="352"/>
        <end position="368"/>
    </location>
</feature>
<dbReference type="OrthoDB" id="1805246at2"/>
<feature type="transmembrane region" description="Helical" evidence="2">
    <location>
        <begin position="402"/>
        <end position="417"/>
    </location>
</feature>
<feature type="transmembrane region" description="Helical" evidence="2">
    <location>
        <begin position="199"/>
        <end position="216"/>
    </location>
</feature>
<feature type="compositionally biased region" description="Low complexity" evidence="1">
    <location>
        <begin position="50"/>
        <end position="81"/>
    </location>
</feature>
<feature type="transmembrane region" description="Helical" evidence="2">
    <location>
        <begin position="536"/>
        <end position="555"/>
    </location>
</feature>
<keyword evidence="2" id="KW-0472">Membrane</keyword>
<feature type="transmembrane region" description="Helical" evidence="2">
    <location>
        <begin position="328"/>
        <end position="346"/>
    </location>
</feature>
<feature type="transmembrane region" description="Helical" evidence="2">
    <location>
        <begin position="447"/>
        <end position="465"/>
    </location>
</feature>
<feature type="transmembrane region" description="Helical" evidence="2">
    <location>
        <begin position="172"/>
        <end position="193"/>
    </location>
</feature>
<proteinExistence type="predicted"/>
<feature type="transmembrane region" description="Helical" evidence="2">
    <location>
        <begin position="223"/>
        <end position="241"/>
    </location>
</feature>